<dbReference type="GO" id="GO:0016491">
    <property type="term" value="F:oxidoreductase activity"/>
    <property type="evidence" value="ECO:0007669"/>
    <property type="project" value="InterPro"/>
</dbReference>
<dbReference type="EMBL" id="HBGS01020026">
    <property type="protein sequence ID" value="CAD9408231.1"/>
    <property type="molecule type" value="Transcribed_RNA"/>
</dbReference>
<dbReference type="PIRSF" id="PIRSF000097">
    <property type="entry name" value="AKR"/>
    <property type="match status" value="1"/>
</dbReference>
<dbReference type="Gene3D" id="3.20.20.100">
    <property type="entry name" value="NADP-dependent oxidoreductase domain"/>
    <property type="match status" value="1"/>
</dbReference>
<proteinExistence type="predicted"/>
<dbReference type="AlphaFoldDB" id="A0A7S2BW58"/>
<feature type="domain" description="NADP-dependent oxidoreductase" evidence="1">
    <location>
        <begin position="2"/>
        <end position="195"/>
    </location>
</feature>
<organism evidence="2">
    <name type="scientific">Octactis speculum</name>
    <dbReference type="NCBI Taxonomy" id="3111310"/>
    <lineage>
        <taxon>Eukaryota</taxon>
        <taxon>Sar</taxon>
        <taxon>Stramenopiles</taxon>
        <taxon>Ochrophyta</taxon>
        <taxon>Dictyochophyceae</taxon>
        <taxon>Dictyochales</taxon>
        <taxon>Dictyochaceae</taxon>
        <taxon>Octactis</taxon>
    </lineage>
</organism>
<dbReference type="PROSITE" id="PS00063">
    <property type="entry name" value="ALDOKETO_REDUCTASE_3"/>
    <property type="match status" value="1"/>
</dbReference>
<dbReference type="Pfam" id="PF00248">
    <property type="entry name" value="Aldo_ket_red"/>
    <property type="match status" value="1"/>
</dbReference>
<dbReference type="InterPro" id="IPR023210">
    <property type="entry name" value="NADP_OxRdtase_dom"/>
</dbReference>
<dbReference type="InterPro" id="IPR018170">
    <property type="entry name" value="Aldo/ket_reductase_CS"/>
</dbReference>
<protein>
    <recommendedName>
        <fullName evidence="1">NADP-dependent oxidoreductase domain-containing protein</fullName>
    </recommendedName>
</protein>
<dbReference type="PRINTS" id="PR00069">
    <property type="entry name" value="ALDKETRDTASE"/>
</dbReference>
<name>A0A7S2BW58_9STRA</name>
<dbReference type="SUPFAM" id="SSF51430">
    <property type="entry name" value="NAD(P)-linked oxidoreductase"/>
    <property type="match status" value="1"/>
</dbReference>
<evidence type="ECO:0000313" key="2">
    <source>
        <dbReference type="EMBL" id="CAD9408231.1"/>
    </source>
</evidence>
<reference evidence="2" key="1">
    <citation type="submission" date="2021-01" db="EMBL/GenBank/DDBJ databases">
        <authorList>
            <person name="Corre E."/>
            <person name="Pelletier E."/>
            <person name="Niang G."/>
            <person name="Scheremetjew M."/>
            <person name="Finn R."/>
            <person name="Kale V."/>
            <person name="Holt S."/>
            <person name="Cochrane G."/>
            <person name="Meng A."/>
            <person name="Brown T."/>
            <person name="Cohen L."/>
        </authorList>
    </citation>
    <scope>NUCLEOTIDE SEQUENCE</scope>
    <source>
        <strain evidence="2">CCMP1381</strain>
    </source>
</reference>
<gene>
    <name evidence="2" type="ORF">DSPE1174_LOCUS10400</name>
</gene>
<dbReference type="InterPro" id="IPR036812">
    <property type="entry name" value="NAD(P)_OxRdtase_dom_sf"/>
</dbReference>
<evidence type="ECO:0000259" key="1">
    <source>
        <dbReference type="Pfam" id="PF00248"/>
    </source>
</evidence>
<accession>A0A7S2BW58</accession>
<sequence length="246" mass="26982">MAACKKTLSDLKLDYVDLYLVHFPIALKYVPIETCYPPGWIDDPHDPKSMTLSRVPMSETWGAMEALADKGLARNIGLCNVTTSGLRDVLSYAIVPPAVLQIERHVYLQQSQLVRMCHEAGIAVTGYSPLGSSSYVELSMASPHESALLEPTVLSVARKHGSTAAQVLLRWGLDTGASVIPKSVQACRLQENMQLGDGFMSNFPGKEGFRLDASDLEALKRLDRGRRFNDPGVFSEAMGCFCPIYD</sequence>
<dbReference type="InterPro" id="IPR020471">
    <property type="entry name" value="AKR"/>
</dbReference>
<dbReference type="PANTHER" id="PTHR11732">
    <property type="entry name" value="ALDO/KETO REDUCTASE"/>
    <property type="match status" value="1"/>
</dbReference>